<dbReference type="Proteomes" id="UP000317214">
    <property type="component" value="Chromosome"/>
</dbReference>
<evidence type="ECO:0000256" key="7">
    <source>
        <dbReference type="ARBA" id="ARBA00038437"/>
    </source>
</evidence>
<dbReference type="Gene3D" id="3.40.50.300">
    <property type="entry name" value="P-loop containing nucleotide triphosphate hydrolases"/>
    <property type="match status" value="2"/>
</dbReference>
<proteinExistence type="inferred from homology"/>
<comment type="catalytic activity">
    <reaction evidence="8">
        <text>ATP + H2O = ADP + phosphate + H(+)</text>
        <dbReference type="Rhea" id="RHEA:13065"/>
        <dbReference type="ChEBI" id="CHEBI:15377"/>
        <dbReference type="ChEBI" id="CHEBI:15378"/>
        <dbReference type="ChEBI" id="CHEBI:30616"/>
        <dbReference type="ChEBI" id="CHEBI:43474"/>
        <dbReference type="ChEBI" id="CHEBI:456216"/>
        <dbReference type="EC" id="3.6.4.13"/>
    </reaction>
</comment>
<feature type="domain" description="DEAD-box RNA helicase Q" evidence="14">
    <location>
        <begin position="328"/>
        <end position="356"/>
    </location>
</feature>
<feature type="compositionally biased region" description="Basic residues" evidence="11">
    <location>
        <begin position="91"/>
        <end position="100"/>
    </location>
</feature>
<comment type="similarity">
    <text evidence="7">Belongs to the DEAD box helicase family.</text>
</comment>
<reference evidence="15 16" key="1">
    <citation type="submission" date="2018-09" db="EMBL/GenBank/DDBJ databases">
        <title>The complete genome sequence of Neokomagataea tanensis NBRC 106556(T).</title>
        <authorList>
            <person name="Chua K.-O."/>
            <person name="See-Too W.-S."/>
            <person name="Hong K.-W."/>
            <person name="Yin W.-F."/>
            <person name="Chan K.-G."/>
        </authorList>
    </citation>
    <scope>NUCLEOTIDE SEQUENCE [LARGE SCALE GENOMIC DNA]</scope>
    <source>
        <strain evidence="16">AH13 \ NBRC 106556</strain>
    </source>
</reference>
<evidence type="ECO:0000259" key="12">
    <source>
        <dbReference type="PROSITE" id="PS51192"/>
    </source>
</evidence>
<evidence type="ECO:0000256" key="10">
    <source>
        <dbReference type="PROSITE-ProRule" id="PRU00552"/>
    </source>
</evidence>
<evidence type="ECO:0000256" key="6">
    <source>
        <dbReference type="ARBA" id="ARBA00022840"/>
    </source>
</evidence>
<dbReference type="GO" id="GO:0005524">
    <property type="term" value="F:ATP binding"/>
    <property type="evidence" value="ECO:0007669"/>
    <property type="project" value="UniProtKB-KW"/>
</dbReference>
<dbReference type="AlphaFoldDB" id="A0A4Y6V6N6"/>
<name>A0A4Y6V6N6_9PROT</name>
<dbReference type="InterPro" id="IPR014001">
    <property type="entry name" value="Helicase_ATP-bd"/>
</dbReference>
<dbReference type="OrthoDB" id="9805696at2"/>
<dbReference type="Pfam" id="PF00270">
    <property type="entry name" value="DEAD"/>
    <property type="match status" value="1"/>
</dbReference>
<dbReference type="GO" id="GO:0003677">
    <property type="term" value="F:DNA binding"/>
    <property type="evidence" value="ECO:0007669"/>
    <property type="project" value="InterPro"/>
</dbReference>
<keyword evidence="16" id="KW-1185">Reference proteome</keyword>
<dbReference type="KEGG" id="ntn:D5366_00490"/>
<keyword evidence="4" id="KW-0378">Hydrolase</keyword>
<dbReference type="SMART" id="SM00384">
    <property type="entry name" value="AT_hook"/>
    <property type="match status" value="5"/>
</dbReference>
<protein>
    <recommendedName>
        <fullName evidence="9">DEAD-box ATP-dependent RNA helicase RhpA</fullName>
        <ecNumber evidence="1">3.6.4.13</ecNumber>
    </recommendedName>
</protein>
<feature type="region of interest" description="Disordered" evidence="11">
    <location>
        <begin position="810"/>
        <end position="835"/>
    </location>
</feature>
<feature type="compositionally biased region" description="Low complexity" evidence="11">
    <location>
        <begin position="206"/>
        <end position="240"/>
    </location>
</feature>
<dbReference type="SMART" id="SM00490">
    <property type="entry name" value="HELICc"/>
    <property type="match status" value="1"/>
</dbReference>
<gene>
    <name evidence="15" type="ORF">D5366_00490</name>
</gene>
<evidence type="ECO:0000259" key="14">
    <source>
        <dbReference type="PROSITE" id="PS51195"/>
    </source>
</evidence>
<evidence type="ECO:0000256" key="11">
    <source>
        <dbReference type="SAM" id="MobiDB-lite"/>
    </source>
</evidence>
<feature type="compositionally biased region" description="Basic residues" evidence="11">
    <location>
        <begin position="241"/>
        <end position="251"/>
    </location>
</feature>
<keyword evidence="2" id="KW-0963">Cytoplasm</keyword>
<organism evidence="15 16">
    <name type="scientific">Neokomagataea tanensis</name>
    <dbReference type="NCBI Taxonomy" id="661191"/>
    <lineage>
        <taxon>Bacteria</taxon>
        <taxon>Pseudomonadati</taxon>
        <taxon>Pseudomonadota</taxon>
        <taxon>Alphaproteobacteria</taxon>
        <taxon>Acetobacterales</taxon>
        <taxon>Acetobacteraceae</taxon>
        <taxon>Neokomagataea</taxon>
    </lineage>
</organism>
<feature type="compositionally biased region" description="Polar residues" evidence="11">
    <location>
        <begin position="276"/>
        <end position="287"/>
    </location>
</feature>
<feature type="region of interest" description="Disordered" evidence="11">
    <location>
        <begin position="1"/>
        <end position="287"/>
    </location>
</feature>
<dbReference type="RefSeq" id="WP_141491830.1">
    <property type="nucleotide sequence ID" value="NZ_CP032485.1"/>
</dbReference>
<feature type="compositionally biased region" description="Polar residues" evidence="11">
    <location>
        <begin position="1"/>
        <end position="10"/>
    </location>
</feature>
<dbReference type="CDD" id="cd18787">
    <property type="entry name" value="SF2_C_DEAD"/>
    <property type="match status" value="1"/>
</dbReference>
<feature type="short sequence motif" description="Q motif" evidence="10">
    <location>
        <begin position="328"/>
        <end position="356"/>
    </location>
</feature>
<dbReference type="InterPro" id="IPR014014">
    <property type="entry name" value="RNA_helicase_DEAD_Q_motif"/>
</dbReference>
<dbReference type="GO" id="GO:0016787">
    <property type="term" value="F:hydrolase activity"/>
    <property type="evidence" value="ECO:0007669"/>
    <property type="project" value="UniProtKB-KW"/>
</dbReference>
<dbReference type="InterPro" id="IPR017956">
    <property type="entry name" value="AT_hook_DNA-bd_motif"/>
</dbReference>
<dbReference type="Pfam" id="PF00271">
    <property type="entry name" value="Helicase_C"/>
    <property type="match status" value="1"/>
</dbReference>
<feature type="domain" description="Helicase C-terminal" evidence="13">
    <location>
        <begin position="543"/>
        <end position="703"/>
    </location>
</feature>
<dbReference type="GO" id="GO:0009266">
    <property type="term" value="P:response to temperature stimulus"/>
    <property type="evidence" value="ECO:0007669"/>
    <property type="project" value="UniProtKB-ARBA"/>
</dbReference>
<sequence>MGQPDPQNRSRPLRVTSDNENFESHLNAKTTSGPSKPKTTTPRKRGRKAVQDSAATSAPDTPPSLSDEVEAVDALAEAAQSSSVKTEKKTPAKRATRAKKVTSETVATNETTDISLPISIEEQDATVDETPAPKRRGRPRKNAAATEVTAPTEKEAKTTAKRGRPARSKPTTPAAEQPVEQSTTQPTRRRGRPKKSEATASEVLPAETTITDDTAANNNDVLEQDVVSAPVVAAANTTPAPRRRGRPKKTQPAKDDSAPETEAPTPTPKTRARKASSAQTVAEDTLVQSSELSVPDVAPSVENIAVDATEESHAEAKIEEASAESNQPLFSSLPLSEPIMRAIQELGYQHPTPIQAQAIPQIISGHDVLGVAQTGTGKTASFTLPMLEKLSGSRARARMPRSLILEPTRELALQVADNFKLYGKYLRLSHALLIGGESMAEQREVLNRGVDVLIATPGRLLDLFARGGLLMTQTSLFVIDEADRMLDMGFIPDIEKIVTLLPAHRQTLFFSATMAPEIRRLADAFLRNPVEITVSRPSSVASTIEETLIIVEEETKRRALRKALQNLNVQNAIVFCNRKRDVDMLQRYLTKHGFAAGHLHGDLAQSLRFATLERFKAGDLQILVCSDVAARGIDIGGLSHVVNYDLPFNAEDYVHRIGRTGRAGKEGHALSIASPKDRELLNAIETLTGKPIAPVTFQNIETIGWDHVPAAAPTPAEPEAPVPTAEDEESAQNTDNKRRKRRRGGRNRRGRTDEPSFNESDVQPSSVPVQEEPIRARGVSIELAPAFENDAPRTGFGGDTPAFMLIPRRRRGAAPVQNADRNAPIQHDGRHYDDE</sequence>
<dbReference type="GO" id="GO:0003724">
    <property type="term" value="F:RNA helicase activity"/>
    <property type="evidence" value="ECO:0007669"/>
    <property type="project" value="UniProtKB-EC"/>
</dbReference>
<dbReference type="PROSITE" id="PS51195">
    <property type="entry name" value="Q_MOTIF"/>
    <property type="match status" value="1"/>
</dbReference>
<evidence type="ECO:0000313" key="16">
    <source>
        <dbReference type="Proteomes" id="UP000317214"/>
    </source>
</evidence>
<dbReference type="GO" id="GO:0005829">
    <property type="term" value="C:cytosol"/>
    <property type="evidence" value="ECO:0007669"/>
    <property type="project" value="TreeGrafter"/>
</dbReference>
<dbReference type="PANTHER" id="PTHR47959">
    <property type="entry name" value="ATP-DEPENDENT RNA HELICASE RHLE-RELATED"/>
    <property type="match status" value="1"/>
</dbReference>
<dbReference type="PROSITE" id="PS00039">
    <property type="entry name" value="DEAD_ATP_HELICASE"/>
    <property type="match status" value="1"/>
</dbReference>
<evidence type="ECO:0000256" key="5">
    <source>
        <dbReference type="ARBA" id="ARBA00022806"/>
    </source>
</evidence>
<evidence type="ECO:0000256" key="4">
    <source>
        <dbReference type="ARBA" id="ARBA00022801"/>
    </source>
</evidence>
<accession>A0A4Y6V6N6</accession>
<dbReference type="EC" id="3.6.4.13" evidence="1"/>
<dbReference type="InterPro" id="IPR027417">
    <property type="entry name" value="P-loop_NTPase"/>
</dbReference>
<feature type="compositionally biased region" description="Low complexity" evidence="11">
    <location>
        <begin position="29"/>
        <end position="40"/>
    </location>
</feature>
<feature type="region of interest" description="Disordered" evidence="11">
    <location>
        <begin position="709"/>
        <end position="773"/>
    </location>
</feature>
<keyword evidence="3" id="KW-0547">Nucleotide-binding</keyword>
<feature type="compositionally biased region" description="Polar residues" evidence="11">
    <location>
        <begin position="103"/>
        <end position="114"/>
    </location>
</feature>
<evidence type="ECO:0000256" key="2">
    <source>
        <dbReference type="ARBA" id="ARBA00022490"/>
    </source>
</evidence>
<dbReference type="SMART" id="SM00487">
    <property type="entry name" value="DEXDc"/>
    <property type="match status" value="1"/>
</dbReference>
<keyword evidence="6" id="KW-0067">ATP-binding</keyword>
<dbReference type="InterPro" id="IPR050079">
    <property type="entry name" value="DEAD_box_RNA_helicase"/>
</dbReference>
<feature type="compositionally biased region" description="Basic residues" evidence="11">
    <location>
        <begin position="737"/>
        <end position="749"/>
    </location>
</feature>
<dbReference type="FunFam" id="3.40.50.300:FF:000108">
    <property type="entry name" value="ATP-dependent RNA helicase RhlE"/>
    <property type="match status" value="1"/>
</dbReference>
<dbReference type="InterPro" id="IPR011545">
    <property type="entry name" value="DEAD/DEAH_box_helicase_dom"/>
</dbReference>
<dbReference type="PROSITE" id="PS51192">
    <property type="entry name" value="HELICASE_ATP_BIND_1"/>
    <property type="match status" value="1"/>
</dbReference>
<dbReference type="InterPro" id="IPR001650">
    <property type="entry name" value="Helicase_C-like"/>
</dbReference>
<keyword evidence="5 15" id="KW-0347">Helicase</keyword>
<dbReference type="CDD" id="cd00268">
    <property type="entry name" value="DEADc"/>
    <property type="match status" value="1"/>
</dbReference>
<evidence type="ECO:0000256" key="9">
    <source>
        <dbReference type="ARBA" id="ARBA00074363"/>
    </source>
</evidence>
<dbReference type="PRINTS" id="PR00929">
    <property type="entry name" value="ATHOOK"/>
</dbReference>
<evidence type="ECO:0000256" key="8">
    <source>
        <dbReference type="ARBA" id="ARBA00047984"/>
    </source>
</evidence>
<dbReference type="PANTHER" id="PTHR47959:SF13">
    <property type="entry name" value="ATP-DEPENDENT RNA HELICASE RHLE"/>
    <property type="match status" value="1"/>
</dbReference>
<dbReference type="PROSITE" id="PS51194">
    <property type="entry name" value="HELICASE_CTER"/>
    <property type="match status" value="1"/>
</dbReference>
<feature type="domain" description="Helicase ATP-binding" evidence="12">
    <location>
        <begin position="359"/>
        <end position="532"/>
    </location>
</feature>
<evidence type="ECO:0000313" key="15">
    <source>
        <dbReference type="EMBL" id="QDH23995.1"/>
    </source>
</evidence>
<dbReference type="GO" id="GO:0042255">
    <property type="term" value="P:ribosome assembly"/>
    <property type="evidence" value="ECO:0007669"/>
    <property type="project" value="UniProtKB-ARBA"/>
</dbReference>
<feature type="compositionally biased region" description="Polar residues" evidence="11">
    <location>
        <begin position="755"/>
        <end position="768"/>
    </location>
</feature>
<evidence type="ECO:0000259" key="13">
    <source>
        <dbReference type="PROSITE" id="PS51194"/>
    </source>
</evidence>
<dbReference type="InterPro" id="IPR044742">
    <property type="entry name" value="DEAD/DEAH_RhlB"/>
</dbReference>
<evidence type="ECO:0000256" key="1">
    <source>
        <dbReference type="ARBA" id="ARBA00012552"/>
    </source>
</evidence>
<dbReference type="EMBL" id="CP032485">
    <property type="protein sequence ID" value="QDH23995.1"/>
    <property type="molecule type" value="Genomic_DNA"/>
</dbReference>
<dbReference type="InterPro" id="IPR000629">
    <property type="entry name" value="RNA-helicase_DEAD-box_CS"/>
</dbReference>
<dbReference type="SUPFAM" id="SSF52540">
    <property type="entry name" value="P-loop containing nucleoside triphosphate hydrolases"/>
    <property type="match status" value="1"/>
</dbReference>
<evidence type="ECO:0000256" key="3">
    <source>
        <dbReference type="ARBA" id="ARBA00022741"/>
    </source>
</evidence>